<accession>A0A914W5S8</accession>
<evidence type="ECO:0000313" key="3">
    <source>
        <dbReference type="WBParaSite" id="PSAMB.scaffold3247size19098.g20789.t1"/>
    </source>
</evidence>
<dbReference type="Proteomes" id="UP000887566">
    <property type="component" value="Unplaced"/>
</dbReference>
<dbReference type="AlphaFoldDB" id="A0A914W5S8"/>
<dbReference type="WBParaSite" id="PSAMB.scaffold3247size19098.g20789.t1">
    <property type="protein sequence ID" value="PSAMB.scaffold3247size19098.g20789.t1"/>
    <property type="gene ID" value="PSAMB.scaffold3247size19098.g20789"/>
</dbReference>
<proteinExistence type="predicted"/>
<evidence type="ECO:0000256" key="1">
    <source>
        <dbReference type="SAM" id="MobiDB-lite"/>
    </source>
</evidence>
<protein>
    <submittedName>
        <fullName evidence="3">Uncharacterized protein</fullName>
    </submittedName>
</protein>
<evidence type="ECO:0000313" key="2">
    <source>
        <dbReference type="Proteomes" id="UP000887566"/>
    </source>
</evidence>
<name>A0A914W5S8_9BILA</name>
<reference evidence="3" key="1">
    <citation type="submission" date="2022-11" db="UniProtKB">
        <authorList>
            <consortium name="WormBaseParasite"/>
        </authorList>
    </citation>
    <scope>IDENTIFICATION</scope>
</reference>
<feature type="region of interest" description="Disordered" evidence="1">
    <location>
        <begin position="1"/>
        <end position="43"/>
    </location>
</feature>
<sequence length="103" mass="11463">MAANGRVAGERRRRRQRAVRGGSRNELTNRRVRSPSTPRRVRGRRRIKLTASSPAAVDLYAAPQYDTVSRGVVAQKHNWIGREEEIGIGRFVSGSSLALPDDP</sequence>
<organism evidence="2 3">
    <name type="scientific">Plectus sambesii</name>
    <dbReference type="NCBI Taxonomy" id="2011161"/>
    <lineage>
        <taxon>Eukaryota</taxon>
        <taxon>Metazoa</taxon>
        <taxon>Ecdysozoa</taxon>
        <taxon>Nematoda</taxon>
        <taxon>Chromadorea</taxon>
        <taxon>Plectida</taxon>
        <taxon>Plectina</taxon>
        <taxon>Plectoidea</taxon>
        <taxon>Plectidae</taxon>
        <taxon>Plectus</taxon>
    </lineage>
</organism>
<keyword evidence="2" id="KW-1185">Reference proteome</keyword>